<reference evidence="13" key="1">
    <citation type="submission" date="2023-06" db="EMBL/GenBank/DDBJ databases">
        <authorList>
            <consortium name="Lawrence Berkeley National Laboratory"/>
            <person name="Ahrendt S."/>
            <person name="Sahu N."/>
            <person name="Indic B."/>
            <person name="Wong-Bajracharya J."/>
            <person name="Merenyi Z."/>
            <person name="Ke H.-M."/>
            <person name="Monk M."/>
            <person name="Kocsube S."/>
            <person name="Drula E."/>
            <person name="Lipzen A."/>
            <person name="Balint B."/>
            <person name="Henrissat B."/>
            <person name="Andreopoulos B."/>
            <person name="Martin F.M."/>
            <person name="Harder C.B."/>
            <person name="Rigling D."/>
            <person name="Ford K.L."/>
            <person name="Foster G.D."/>
            <person name="Pangilinan J."/>
            <person name="Papanicolaou A."/>
            <person name="Barry K."/>
            <person name="LaButti K."/>
            <person name="Viragh M."/>
            <person name="Koriabine M."/>
            <person name="Yan M."/>
            <person name="Riley R."/>
            <person name="Champramary S."/>
            <person name="Plett K.L."/>
            <person name="Tsai I.J."/>
            <person name="Slot J."/>
            <person name="Sipos G."/>
            <person name="Plett J."/>
            <person name="Nagy L.G."/>
            <person name="Grigoriev I.V."/>
        </authorList>
    </citation>
    <scope>NUCLEOTIDE SEQUENCE</scope>
    <source>
        <strain evidence="13">FPL87.14</strain>
    </source>
</reference>
<evidence type="ECO:0008006" key="15">
    <source>
        <dbReference type="Google" id="ProtNLM"/>
    </source>
</evidence>
<evidence type="ECO:0000256" key="1">
    <source>
        <dbReference type="ARBA" id="ARBA00004127"/>
    </source>
</evidence>
<evidence type="ECO:0000313" key="13">
    <source>
        <dbReference type="EMBL" id="KAK0440078.1"/>
    </source>
</evidence>
<dbReference type="InterPro" id="IPR007318">
    <property type="entry name" value="Phopholipid_MeTrfase"/>
</dbReference>
<evidence type="ECO:0000313" key="14">
    <source>
        <dbReference type="Proteomes" id="UP001175226"/>
    </source>
</evidence>
<keyword evidence="11" id="KW-1208">Phospholipid metabolism</keyword>
<keyword evidence="5 12" id="KW-0812">Transmembrane</keyword>
<dbReference type="Proteomes" id="UP001175226">
    <property type="component" value="Unassembled WGS sequence"/>
</dbReference>
<evidence type="ECO:0000256" key="3">
    <source>
        <dbReference type="ARBA" id="ARBA00022603"/>
    </source>
</evidence>
<keyword evidence="4" id="KW-0949">S-adenosyl-L-methionine</keyword>
<keyword evidence="8" id="KW-0443">Lipid metabolism</keyword>
<protein>
    <recommendedName>
        <fullName evidence="15">Protein-S-isoprenylcysteine O-methyltransferase</fullName>
    </recommendedName>
</protein>
<dbReference type="Gene3D" id="1.20.120.1630">
    <property type="match status" value="1"/>
</dbReference>
<keyword evidence="14" id="KW-1185">Reference proteome</keyword>
<gene>
    <name evidence="13" type="ORF">EV421DRAFT_1737461</name>
</gene>
<organism evidence="13 14">
    <name type="scientific">Armillaria borealis</name>
    <dbReference type="NCBI Taxonomy" id="47425"/>
    <lineage>
        <taxon>Eukaryota</taxon>
        <taxon>Fungi</taxon>
        <taxon>Dikarya</taxon>
        <taxon>Basidiomycota</taxon>
        <taxon>Agaricomycotina</taxon>
        <taxon>Agaricomycetes</taxon>
        <taxon>Agaricomycetidae</taxon>
        <taxon>Agaricales</taxon>
        <taxon>Marasmiineae</taxon>
        <taxon>Physalacriaceae</taxon>
        <taxon>Armillaria</taxon>
    </lineage>
</organism>
<accession>A0AA39JCH8</accession>
<evidence type="ECO:0000256" key="6">
    <source>
        <dbReference type="ARBA" id="ARBA00022824"/>
    </source>
</evidence>
<evidence type="ECO:0000256" key="5">
    <source>
        <dbReference type="ARBA" id="ARBA00022692"/>
    </source>
</evidence>
<proteinExistence type="predicted"/>
<evidence type="ECO:0000256" key="7">
    <source>
        <dbReference type="ARBA" id="ARBA00022989"/>
    </source>
</evidence>
<evidence type="ECO:0000256" key="11">
    <source>
        <dbReference type="ARBA" id="ARBA00023264"/>
    </source>
</evidence>
<keyword evidence="7 12" id="KW-1133">Transmembrane helix</keyword>
<dbReference type="Pfam" id="PF04191">
    <property type="entry name" value="PEMT"/>
    <property type="match status" value="1"/>
</dbReference>
<feature type="transmembrane region" description="Helical" evidence="12">
    <location>
        <begin position="151"/>
        <end position="168"/>
    </location>
</feature>
<dbReference type="GO" id="GO:0008654">
    <property type="term" value="P:phospholipid biosynthetic process"/>
    <property type="evidence" value="ECO:0007669"/>
    <property type="project" value="UniProtKB-KW"/>
</dbReference>
<evidence type="ECO:0000256" key="10">
    <source>
        <dbReference type="ARBA" id="ARBA00023209"/>
    </source>
</evidence>
<evidence type="ECO:0000256" key="12">
    <source>
        <dbReference type="SAM" id="Phobius"/>
    </source>
</evidence>
<name>A0AA39JCH8_9AGAR</name>
<dbReference type="EMBL" id="JAUEPT010000035">
    <property type="protein sequence ID" value="KAK0440078.1"/>
    <property type="molecule type" value="Genomic_DNA"/>
</dbReference>
<evidence type="ECO:0000256" key="9">
    <source>
        <dbReference type="ARBA" id="ARBA00023136"/>
    </source>
</evidence>
<keyword evidence="3" id="KW-0808">Transferase</keyword>
<keyword evidence="6" id="KW-0256">Endoplasmic reticulum</keyword>
<evidence type="ECO:0000256" key="4">
    <source>
        <dbReference type="ARBA" id="ARBA00022691"/>
    </source>
</evidence>
<comment type="caution">
    <text evidence="13">The sequence shown here is derived from an EMBL/GenBank/DDBJ whole genome shotgun (WGS) entry which is preliminary data.</text>
</comment>
<keyword evidence="2" id="KW-0444">Lipid biosynthesis</keyword>
<sequence length="282" mass="31790">MSLVRASLTLFQAVAHHFAMTPPNPTPNKGRYHTEELYILQIAPLIFWLHSVALWIFAVFETLLYLTTVYPAEKMSSYASLAVCPAASSPSTLPHLVPTTLFYVGCASIFTGALIRLDCFHTLGELFTFDLTVHPAHKLVKTRLYGVVRHPAYTGSLMLVAGIALAHFTRGGWAAECVFNDQSGWGMIGMYVLWGVWWIWTSSVGISRALAEDKQMRFLFGDEWERYARDLRWTAYSLQVIQPSYMTLNFSNLSDFEGISYVSEQETYGEDFLAQVLTLSDV</sequence>
<dbReference type="GO" id="GO:0008168">
    <property type="term" value="F:methyltransferase activity"/>
    <property type="evidence" value="ECO:0007669"/>
    <property type="project" value="UniProtKB-KW"/>
</dbReference>
<feature type="transmembrane region" description="Helical" evidence="12">
    <location>
        <begin position="188"/>
        <end position="211"/>
    </location>
</feature>
<keyword evidence="3" id="KW-0489">Methyltransferase</keyword>
<evidence type="ECO:0000256" key="2">
    <source>
        <dbReference type="ARBA" id="ARBA00022516"/>
    </source>
</evidence>
<dbReference type="AlphaFoldDB" id="A0AA39JCH8"/>
<comment type="subcellular location">
    <subcellularLocation>
        <location evidence="1">Endomembrane system</location>
        <topology evidence="1">Multi-pass membrane protein</topology>
    </subcellularLocation>
</comment>
<keyword evidence="10" id="KW-0594">Phospholipid biosynthesis</keyword>
<feature type="transmembrane region" description="Helical" evidence="12">
    <location>
        <begin position="39"/>
        <end position="66"/>
    </location>
</feature>
<evidence type="ECO:0000256" key="8">
    <source>
        <dbReference type="ARBA" id="ARBA00023098"/>
    </source>
</evidence>
<keyword evidence="9 12" id="KW-0472">Membrane</keyword>
<dbReference type="GO" id="GO:0012505">
    <property type="term" value="C:endomembrane system"/>
    <property type="evidence" value="ECO:0007669"/>
    <property type="project" value="UniProtKB-SubCell"/>
</dbReference>
<dbReference type="GO" id="GO:0032259">
    <property type="term" value="P:methylation"/>
    <property type="evidence" value="ECO:0007669"/>
    <property type="project" value="UniProtKB-KW"/>
</dbReference>